<evidence type="ECO:0000313" key="1">
    <source>
        <dbReference type="EMBL" id="VDN50427.1"/>
    </source>
</evidence>
<reference evidence="1 3" key="2">
    <citation type="submission" date="2018-11" db="EMBL/GenBank/DDBJ databases">
        <authorList>
            <consortium name="Pathogen Informatics"/>
        </authorList>
    </citation>
    <scope>NUCLEOTIDE SEQUENCE [LARGE SCALE GENOMIC DNA]</scope>
</reference>
<keyword evidence="3" id="KW-1185">Reference proteome</keyword>
<name>A0A0N4UA79_DRAME</name>
<organism evidence="2 4">
    <name type="scientific">Dracunculus medinensis</name>
    <name type="common">Guinea worm</name>
    <dbReference type="NCBI Taxonomy" id="318479"/>
    <lineage>
        <taxon>Eukaryota</taxon>
        <taxon>Metazoa</taxon>
        <taxon>Ecdysozoa</taxon>
        <taxon>Nematoda</taxon>
        <taxon>Chromadorea</taxon>
        <taxon>Rhabditida</taxon>
        <taxon>Spirurina</taxon>
        <taxon>Dracunculoidea</taxon>
        <taxon>Dracunculidae</taxon>
        <taxon>Dracunculus</taxon>
    </lineage>
</organism>
<protein>
    <submittedName>
        <fullName evidence="4">Spaetzle domain-containing protein</fullName>
    </submittedName>
</protein>
<dbReference type="AlphaFoldDB" id="A0A0N4UA79"/>
<evidence type="ECO:0000313" key="3">
    <source>
        <dbReference type="Proteomes" id="UP000274756"/>
    </source>
</evidence>
<dbReference type="OrthoDB" id="6328726at2759"/>
<dbReference type="Proteomes" id="UP000274756">
    <property type="component" value="Unassembled WGS sequence"/>
</dbReference>
<proteinExistence type="predicted"/>
<sequence length="151" mass="18327">MSAYHRLRHQERHRRRFRTMHLLKTTESNQQNTEEVFDNLRRHLKRERNEALCESHRNTVHMNTPFLEYDPPFMVEIRCRNIAEFERNNGLSILTPQTCVYDLLRCVQVYKDVHFSRRKVGSNKWYPYVLSNVPSSCDCMWPVDKYGHQEL</sequence>
<evidence type="ECO:0000313" key="2">
    <source>
        <dbReference type="Proteomes" id="UP000038040"/>
    </source>
</evidence>
<evidence type="ECO:0000313" key="4">
    <source>
        <dbReference type="WBParaSite" id="DME_0000403601-mRNA-1"/>
    </source>
</evidence>
<reference evidence="4" key="1">
    <citation type="submission" date="2017-02" db="UniProtKB">
        <authorList>
            <consortium name="WormBaseParasite"/>
        </authorList>
    </citation>
    <scope>IDENTIFICATION</scope>
</reference>
<gene>
    <name evidence="1" type="ORF">DME_LOCUS400</name>
</gene>
<accession>A0A0N4UA79</accession>
<dbReference type="WBParaSite" id="DME_0000403601-mRNA-1">
    <property type="protein sequence ID" value="DME_0000403601-mRNA-1"/>
    <property type="gene ID" value="DME_0000403601"/>
</dbReference>
<dbReference type="Proteomes" id="UP000038040">
    <property type="component" value="Unplaced"/>
</dbReference>
<dbReference type="EMBL" id="UYYG01000003">
    <property type="protein sequence ID" value="VDN50427.1"/>
    <property type="molecule type" value="Genomic_DNA"/>
</dbReference>